<sequence length="96" mass="10640">MTVYDDTVMDRGSSLRTNAKDMALQLVFIPQSEQMNDAGYPLTLYVQLNDSRRKGQPVDRISAVTIPAILTIREFAITTVITAISLTDTILPSHTI</sequence>
<gene>
    <name evidence="1" type="primary">AlNc14C213G8951</name>
    <name evidence="1" type="ORF">ALNC14_100540</name>
</gene>
<accession>F0WRE7</accession>
<proteinExistence type="predicted"/>
<dbReference type="AlphaFoldDB" id="F0WRE7"/>
<dbReference type="EMBL" id="FR824258">
    <property type="protein sequence ID" value="CCA23910.1"/>
    <property type="molecule type" value="Genomic_DNA"/>
</dbReference>
<evidence type="ECO:0000313" key="1">
    <source>
        <dbReference type="EMBL" id="CCA23910.1"/>
    </source>
</evidence>
<organism evidence="1">
    <name type="scientific">Albugo laibachii Nc14</name>
    <dbReference type="NCBI Taxonomy" id="890382"/>
    <lineage>
        <taxon>Eukaryota</taxon>
        <taxon>Sar</taxon>
        <taxon>Stramenopiles</taxon>
        <taxon>Oomycota</taxon>
        <taxon>Peronosporomycetes</taxon>
        <taxon>Albuginales</taxon>
        <taxon>Albuginaceae</taxon>
        <taxon>Albugo</taxon>
    </lineage>
</organism>
<protein>
    <submittedName>
        <fullName evidence="1">AlNc14C213G8951 protein</fullName>
    </submittedName>
</protein>
<reference evidence="1" key="2">
    <citation type="submission" date="2011-02" db="EMBL/GenBank/DDBJ databases">
        <authorList>
            <person name="MacLean D."/>
        </authorList>
    </citation>
    <scope>NUCLEOTIDE SEQUENCE</scope>
</reference>
<name>F0WRE7_9STRA</name>
<reference evidence="1" key="1">
    <citation type="journal article" date="2011" name="PLoS Biol.">
        <title>Gene gain and loss during evolution of obligate parasitism in the white rust pathogen of Arabidopsis thaliana.</title>
        <authorList>
            <person name="Kemen E."/>
            <person name="Gardiner A."/>
            <person name="Schultz-Larsen T."/>
            <person name="Kemen A.C."/>
            <person name="Balmuth A.L."/>
            <person name="Robert-Seilaniantz A."/>
            <person name="Bailey K."/>
            <person name="Holub E."/>
            <person name="Studholme D.J."/>
            <person name="Maclean D."/>
            <person name="Jones J.D."/>
        </authorList>
    </citation>
    <scope>NUCLEOTIDE SEQUENCE</scope>
</reference>
<dbReference type="HOGENOM" id="CLU_2364013_0_0_1"/>